<keyword evidence="3" id="KW-1185">Reference proteome</keyword>
<protein>
    <submittedName>
        <fullName evidence="2">YegJ family protein</fullName>
    </submittedName>
</protein>
<sequence>MKLISAIILSLFLLPSCDKPEQATGTEPETLVREYDESGMEEAISIARSRIDEFLKVLRDNDADSFSVKAPIKDENGTEHFWLTEVSYKDGVFHGVIGNDPGIVKNVNFGQSWSIKRDSISDWMYVRSGMIHGGFTIDPLLDSYPKEDADALRAKLVR</sequence>
<gene>
    <name evidence="2" type="ORF">JIN83_07295</name>
</gene>
<reference evidence="2" key="1">
    <citation type="submission" date="2021-01" db="EMBL/GenBank/DDBJ databases">
        <title>Modified the classification status of verrucomicrobia.</title>
        <authorList>
            <person name="Feng X."/>
        </authorList>
    </citation>
    <scope>NUCLEOTIDE SEQUENCE</scope>
    <source>
        <strain evidence="2">5K15</strain>
    </source>
</reference>
<feature type="domain" description="DUF2314" evidence="1">
    <location>
        <begin position="39"/>
        <end position="148"/>
    </location>
</feature>
<evidence type="ECO:0000259" key="1">
    <source>
        <dbReference type="Pfam" id="PF10077"/>
    </source>
</evidence>
<name>A0AAE2VDL9_9BACT</name>
<evidence type="ECO:0000313" key="2">
    <source>
        <dbReference type="EMBL" id="MBK1854759.1"/>
    </source>
</evidence>
<dbReference type="EMBL" id="JAENIG010000004">
    <property type="protein sequence ID" value="MBK1854759.1"/>
    <property type="molecule type" value="Genomic_DNA"/>
</dbReference>
<comment type="caution">
    <text evidence="2">The sequence shown here is derived from an EMBL/GenBank/DDBJ whole genome shotgun (WGS) entry which is preliminary data.</text>
</comment>
<organism evidence="2 3">
    <name type="scientific">Oceaniferula flava</name>
    <dbReference type="NCBI Taxonomy" id="2800421"/>
    <lineage>
        <taxon>Bacteria</taxon>
        <taxon>Pseudomonadati</taxon>
        <taxon>Verrucomicrobiota</taxon>
        <taxon>Verrucomicrobiia</taxon>
        <taxon>Verrucomicrobiales</taxon>
        <taxon>Verrucomicrobiaceae</taxon>
        <taxon>Oceaniferula</taxon>
    </lineage>
</organism>
<accession>A0AAE2VDL9</accession>
<dbReference type="Pfam" id="PF10077">
    <property type="entry name" value="DUF2314"/>
    <property type="match status" value="1"/>
</dbReference>
<proteinExistence type="predicted"/>
<dbReference type="RefSeq" id="WP_309489370.1">
    <property type="nucleotide sequence ID" value="NZ_JAENIG010000004.1"/>
</dbReference>
<dbReference type="InterPro" id="IPR018756">
    <property type="entry name" value="DUF2314"/>
</dbReference>
<dbReference type="Proteomes" id="UP000634206">
    <property type="component" value="Unassembled WGS sequence"/>
</dbReference>
<evidence type="ECO:0000313" key="3">
    <source>
        <dbReference type="Proteomes" id="UP000634206"/>
    </source>
</evidence>
<dbReference type="AlphaFoldDB" id="A0AAE2VDL9"/>